<evidence type="ECO:0000256" key="7">
    <source>
        <dbReference type="HAMAP-Rule" id="MF_00945"/>
    </source>
</evidence>
<evidence type="ECO:0000313" key="10">
    <source>
        <dbReference type="Proteomes" id="UP000036756"/>
    </source>
</evidence>
<comment type="caution">
    <text evidence="9">The sequence shown here is derived from an EMBL/GenBank/DDBJ whole genome shotgun (WGS) entry which is preliminary data.</text>
</comment>
<reference evidence="9 10" key="1">
    <citation type="submission" date="2015-06" db="EMBL/GenBank/DDBJ databases">
        <title>Draft genome sequence of the purine-degrading Clostridium cylindrosporum HC-1 (DSM 605).</title>
        <authorList>
            <person name="Poehlein A."/>
            <person name="Schiel-Bengelsdorf B."/>
            <person name="Bengelsdorf F."/>
            <person name="Daniel R."/>
            <person name="Duerre P."/>
        </authorList>
    </citation>
    <scope>NUCLEOTIDE SEQUENCE [LARGE SCALE GENOMIC DNA]</scope>
    <source>
        <strain evidence="9 10">DSM 605</strain>
    </source>
</reference>
<dbReference type="Pfam" id="PF08529">
    <property type="entry name" value="NusA_N"/>
    <property type="match status" value="1"/>
</dbReference>
<keyword evidence="6 7" id="KW-0804">Transcription</keyword>
<dbReference type="InterPro" id="IPR015946">
    <property type="entry name" value="KH_dom-like_a/b"/>
</dbReference>
<dbReference type="InterPro" id="IPR025249">
    <property type="entry name" value="TF_NusA_KH_1st"/>
</dbReference>
<dbReference type="FunFam" id="3.30.300.20:FF:000005">
    <property type="entry name" value="Transcription termination/antitermination protein NusA"/>
    <property type="match status" value="1"/>
</dbReference>
<dbReference type="InterPro" id="IPR013735">
    <property type="entry name" value="TF_NusA_N"/>
</dbReference>
<evidence type="ECO:0000256" key="3">
    <source>
        <dbReference type="ARBA" id="ARBA00022814"/>
    </source>
</evidence>
<keyword evidence="2 7" id="KW-0963">Cytoplasm</keyword>
<dbReference type="HAMAP" id="MF_00945_B">
    <property type="entry name" value="NusA_B"/>
    <property type="match status" value="1"/>
</dbReference>
<dbReference type="GO" id="GO:0006353">
    <property type="term" value="P:DNA-templated transcription termination"/>
    <property type="evidence" value="ECO:0007669"/>
    <property type="project" value="UniProtKB-UniRule"/>
</dbReference>
<dbReference type="SUPFAM" id="SSF54814">
    <property type="entry name" value="Prokaryotic type KH domain (KH-domain type II)"/>
    <property type="match status" value="2"/>
</dbReference>
<feature type="domain" description="S1 motif" evidence="8">
    <location>
        <begin position="136"/>
        <end position="200"/>
    </location>
</feature>
<evidence type="ECO:0000256" key="2">
    <source>
        <dbReference type="ARBA" id="ARBA00022490"/>
    </source>
</evidence>
<keyword evidence="4 7" id="KW-0694">RNA-binding</keyword>
<dbReference type="SUPFAM" id="SSF50249">
    <property type="entry name" value="Nucleic acid-binding proteins"/>
    <property type="match status" value="1"/>
</dbReference>
<dbReference type="InterPro" id="IPR036555">
    <property type="entry name" value="NusA_N_sf"/>
</dbReference>
<dbReference type="CDD" id="cd02134">
    <property type="entry name" value="KH-II_NusA_rpt1"/>
    <property type="match status" value="1"/>
</dbReference>
<dbReference type="InterPro" id="IPR030842">
    <property type="entry name" value="TF_NusA_bacterial"/>
</dbReference>
<dbReference type="GO" id="GO:0003723">
    <property type="term" value="F:RNA binding"/>
    <property type="evidence" value="ECO:0007669"/>
    <property type="project" value="UniProtKB-UniRule"/>
</dbReference>
<keyword evidence="5 7" id="KW-0805">Transcription regulation</keyword>
<dbReference type="PANTHER" id="PTHR22648:SF0">
    <property type="entry name" value="TRANSCRIPTION TERMINATION_ANTITERMINATION PROTEIN NUSA"/>
    <property type="match status" value="1"/>
</dbReference>
<dbReference type="STRING" id="1121307.CLCY_7c01140"/>
<dbReference type="Gene3D" id="3.30.1480.10">
    <property type="entry name" value="NusA, N-terminal domain"/>
    <property type="match status" value="1"/>
</dbReference>
<gene>
    <name evidence="7 9" type="primary">nusA</name>
    <name evidence="9" type="ORF">CLCY_7c01140</name>
</gene>
<dbReference type="Gene3D" id="2.40.50.140">
    <property type="entry name" value="Nucleic acid-binding proteins"/>
    <property type="match status" value="1"/>
</dbReference>
<dbReference type="CDD" id="cd22529">
    <property type="entry name" value="KH-II_NusA_rpt2"/>
    <property type="match status" value="1"/>
</dbReference>
<accession>A0A0J8DB54</accession>
<dbReference type="Pfam" id="PF26594">
    <property type="entry name" value="KH_NusA_2nd"/>
    <property type="match status" value="1"/>
</dbReference>
<dbReference type="SUPFAM" id="SSF69705">
    <property type="entry name" value="Transcription factor NusA, N-terminal domain"/>
    <property type="match status" value="1"/>
</dbReference>
<comment type="subcellular location">
    <subcellularLocation>
        <location evidence="7">Cytoplasm</location>
    </subcellularLocation>
</comment>
<dbReference type="EMBL" id="LFVU01000003">
    <property type="protein sequence ID" value="KMT23067.1"/>
    <property type="molecule type" value="Genomic_DNA"/>
</dbReference>
<evidence type="ECO:0000256" key="5">
    <source>
        <dbReference type="ARBA" id="ARBA00023015"/>
    </source>
</evidence>
<dbReference type="FunFam" id="3.30.1480.10:FF:000002">
    <property type="entry name" value="Transcription termination/antitermination protein NusA"/>
    <property type="match status" value="1"/>
</dbReference>
<dbReference type="InterPro" id="IPR058582">
    <property type="entry name" value="KH_NusA_2nd"/>
</dbReference>
<organism evidence="9 10">
    <name type="scientific">Clostridium cylindrosporum DSM 605</name>
    <dbReference type="NCBI Taxonomy" id="1121307"/>
    <lineage>
        <taxon>Bacteria</taxon>
        <taxon>Bacillati</taxon>
        <taxon>Bacillota</taxon>
        <taxon>Clostridia</taxon>
        <taxon>Eubacteriales</taxon>
        <taxon>Clostridiaceae</taxon>
        <taxon>Clostridium</taxon>
    </lineage>
</organism>
<name>A0A0J8DB54_CLOCY</name>
<dbReference type="GO" id="GO:0031564">
    <property type="term" value="P:transcription antitermination"/>
    <property type="evidence" value="ECO:0007669"/>
    <property type="project" value="UniProtKB-UniRule"/>
</dbReference>
<dbReference type="NCBIfam" id="TIGR01953">
    <property type="entry name" value="NusA"/>
    <property type="match status" value="1"/>
</dbReference>
<sequence length="382" mass="42459">MINNEFIDSLIEIANLKGIDQEIIFESLESSLISAYKKNYGTSQNAKVTINKETGETHVYAQKKVVEDVYDNLLEISLEDAKAVNLTYELDDVVDVEVNPREFGRVAAQNARQRVIQEIKEAERDVIYKELVEKENDIITGIVQKKEKQNILVDIGRLETFLTPTEQMPNEVYKHGDILKFYVVEVKKTSKGPNISISRTHPGIIKRLFEMEVPEIFDGTVEIKSIAREAGSRTKIAVYSKDENVDATGACVGPSGMRVQSIVSELKGEKIDIVKWSKEPAEFIANALSPSKVVSVKINEDEKSAKVVVPDYQLSLAIGKEGQNARLSAKLTGWKIDIKSESQAAAIEEEVDIIPSGDIVEDTVIEENTVEISTDAIEGEDA</sequence>
<evidence type="ECO:0000256" key="1">
    <source>
        <dbReference type="ARBA" id="ARBA00022472"/>
    </source>
</evidence>
<dbReference type="GO" id="GO:0005829">
    <property type="term" value="C:cytosol"/>
    <property type="evidence" value="ECO:0007669"/>
    <property type="project" value="TreeGrafter"/>
</dbReference>
<evidence type="ECO:0000256" key="6">
    <source>
        <dbReference type="ARBA" id="ARBA00023163"/>
    </source>
</evidence>
<comment type="similarity">
    <text evidence="7">Belongs to the NusA family.</text>
</comment>
<keyword evidence="10" id="KW-1185">Reference proteome</keyword>
<dbReference type="InterPro" id="IPR009019">
    <property type="entry name" value="KH_sf_prok-type"/>
</dbReference>
<keyword evidence="3 7" id="KW-0889">Transcription antitermination</keyword>
<dbReference type="PROSITE" id="PS50084">
    <property type="entry name" value="KH_TYPE_1"/>
    <property type="match status" value="1"/>
</dbReference>
<protein>
    <recommendedName>
        <fullName evidence="7">Transcription termination/antitermination protein NusA</fullName>
    </recommendedName>
</protein>
<evidence type="ECO:0000313" key="9">
    <source>
        <dbReference type="EMBL" id="KMT23067.1"/>
    </source>
</evidence>
<dbReference type="Gene3D" id="3.30.300.20">
    <property type="match status" value="2"/>
</dbReference>
<dbReference type="PANTHER" id="PTHR22648">
    <property type="entry name" value="TRANSCRIPTION TERMINATION FACTOR NUSA"/>
    <property type="match status" value="1"/>
</dbReference>
<dbReference type="InterPro" id="IPR012340">
    <property type="entry name" value="NA-bd_OB-fold"/>
</dbReference>
<dbReference type="FunFam" id="3.30.300.20:FF:000002">
    <property type="entry name" value="Transcription termination/antitermination protein NusA"/>
    <property type="match status" value="1"/>
</dbReference>
<dbReference type="PATRIC" id="fig|1121307.3.peg.2397"/>
<comment type="function">
    <text evidence="7">Participates in both transcription termination and antitermination.</text>
</comment>
<evidence type="ECO:0000259" key="8">
    <source>
        <dbReference type="PROSITE" id="PS50126"/>
    </source>
</evidence>
<dbReference type="Proteomes" id="UP000036756">
    <property type="component" value="Unassembled WGS sequence"/>
</dbReference>
<dbReference type="InterPro" id="IPR010213">
    <property type="entry name" value="TF_NusA"/>
</dbReference>
<evidence type="ECO:0000256" key="4">
    <source>
        <dbReference type="ARBA" id="ARBA00022884"/>
    </source>
</evidence>
<dbReference type="PROSITE" id="PS50126">
    <property type="entry name" value="S1"/>
    <property type="match status" value="1"/>
</dbReference>
<dbReference type="CDD" id="cd04455">
    <property type="entry name" value="S1_NusA"/>
    <property type="match status" value="1"/>
</dbReference>
<dbReference type="InterPro" id="IPR003029">
    <property type="entry name" value="S1_domain"/>
</dbReference>
<comment type="subunit">
    <text evidence="7">Monomer. Binds directly to the core enzyme of the DNA-dependent RNA polymerase and to nascent RNA.</text>
</comment>
<dbReference type="SMART" id="SM00316">
    <property type="entry name" value="S1"/>
    <property type="match status" value="1"/>
</dbReference>
<keyword evidence="1 7" id="KW-0806">Transcription termination</keyword>
<dbReference type="AlphaFoldDB" id="A0A0J8DB54"/>
<dbReference type="Pfam" id="PF00575">
    <property type="entry name" value="S1"/>
    <property type="match status" value="1"/>
</dbReference>
<proteinExistence type="inferred from homology"/>
<dbReference type="GO" id="GO:0003700">
    <property type="term" value="F:DNA-binding transcription factor activity"/>
    <property type="evidence" value="ECO:0007669"/>
    <property type="project" value="InterPro"/>
</dbReference>
<dbReference type="Pfam" id="PF13184">
    <property type="entry name" value="KH_NusA_1st"/>
    <property type="match status" value="1"/>
</dbReference>